<dbReference type="Proteomes" id="UP000575083">
    <property type="component" value="Unassembled WGS sequence"/>
</dbReference>
<keyword evidence="2" id="KW-1185">Reference proteome</keyword>
<evidence type="ECO:0000313" key="1">
    <source>
        <dbReference type="EMBL" id="MBB6562217.1"/>
    </source>
</evidence>
<organism evidence="1 2">
    <name type="scientific">Acidovorax soli</name>
    <dbReference type="NCBI Taxonomy" id="592050"/>
    <lineage>
        <taxon>Bacteria</taxon>
        <taxon>Pseudomonadati</taxon>
        <taxon>Pseudomonadota</taxon>
        <taxon>Betaproteobacteria</taxon>
        <taxon>Burkholderiales</taxon>
        <taxon>Comamonadaceae</taxon>
        <taxon>Acidovorax</taxon>
    </lineage>
</organism>
<dbReference type="RefSeq" id="WP_184862000.1">
    <property type="nucleotide sequence ID" value="NZ_JACHLK010000011.1"/>
</dbReference>
<evidence type="ECO:0000313" key="2">
    <source>
        <dbReference type="Proteomes" id="UP000575083"/>
    </source>
</evidence>
<proteinExistence type="predicted"/>
<dbReference type="Pfam" id="PF25209">
    <property type="entry name" value="Phage_capsid_4"/>
    <property type="match status" value="1"/>
</dbReference>
<dbReference type="AlphaFoldDB" id="A0A7X0UBD1"/>
<name>A0A7X0UBD1_9BURK</name>
<dbReference type="NCBIfam" id="TIGR04387">
    <property type="entry name" value="capsid_maj_N4"/>
    <property type="match status" value="1"/>
</dbReference>
<sequence>MTVYGDITPRTAAYAVDKMLERAQPSLNMAKFAVVTAVPKGKTKVVKWRRYGRLAPTTTPLTEGVTPVQGNITSTDVSANLEQYGQRVQITDVIADTHEDPVLSELSASLGETAGQTQELILYNTIKAGTQVLYANGVARNAVNTTMTANVARRAIRQLKAQDARPLTTVLNATDGVGTLPIPPCYVCFVHPNVEMDLQNPAFFPAGYTRIQNYGTFKPLCENEIGSFENIRFVSSTLYAPLANAGNATLNGMLGGTAVDVYQSVIVGKEAYATVNLSASGSGLTPIVVNPKPSDSDPMGQRGHVAFKMWSAAAILNDAWMTRIEHGVSS</sequence>
<dbReference type="EMBL" id="JACHLK010000011">
    <property type="protein sequence ID" value="MBB6562217.1"/>
    <property type="molecule type" value="Genomic_DNA"/>
</dbReference>
<reference evidence="1 2" key="1">
    <citation type="submission" date="2020-08" db="EMBL/GenBank/DDBJ databases">
        <title>Functional genomics of gut bacteria from endangered species of beetles.</title>
        <authorList>
            <person name="Carlos-Shanley C."/>
        </authorList>
    </citation>
    <scope>NUCLEOTIDE SEQUENCE [LARGE SCALE GENOMIC DNA]</scope>
    <source>
        <strain evidence="1 2">S00198</strain>
    </source>
</reference>
<gene>
    <name evidence="1" type="ORF">HNP48_004926</name>
</gene>
<protein>
    <submittedName>
        <fullName evidence="1">N4-gp56 family major capsid protein</fullName>
    </submittedName>
</protein>
<comment type="caution">
    <text evidence="1">The sequence shown here is derived from an EMBL/GenBank/DDBJ whole genome shotgun (WGS) entry which is preliminary data.</text>
</comment>
<accession>A0A7X0UBD1</accession>